<organism evidence="1 2">
    <name type="scientific">Mycena belliarum</name>
    <dbReference type="NCBI Taxonomy" id="1033014"/>
    <lineage>
        <taxon>Eukaryota</taxon>
        <taxon>Fungi</taxon>
        <taxon>Dikarya</taxon>
        <taxon>Basidiomycota</taxon>
        <taxon>Agaricomycotina</taxon>
        <taxon>Agaricomycetes</taxon>
        <taxon>Agaricomycetidae</taxon>
        <taxon>Agaricales</taxon>
        <taxon>Marasmiineae</taxon>
        <taxon>Mycenaceae</taxon>
        <taxon>Mycena</taxon>
    </lineage>
</organism>
<protein>
    <submittedName>
        <fullName evidence="1">Uncharacterized protein</fullName>
    </submittedName>
</protein>
<evidence type="ECO:0000313" key="2">
    <source>
        <dbReference type="Proteomes" id="UP001222325"/>
    </source>
</evidence>
<feature type="non-terminal residue" evidence="1">
    <location>
        <position position="527"/>
    </location>
</feature>
<comment type="caution">
    <text evidence="1">The sequence shown here is derived from an EMBL/GenBank/DDBJ whole genome shotgun (WGS) entry which is preliminary data.</text>
</comment>
<gene>
    <name evidence="1" type="ORF">B0H15DRAFT_741220</name>
</gene>
<dbReference type="EMBL" id="JARJCN010000135">
    <property type="protein sequence ID" value="KAJ7070244.1"/>
    <property type="molecule type" value="Genomic_DNA"/>
</dbReference>
<keyword evidence="2" id="KW-1185">Reference proteome</keyword>
<reference evidence="1" key="1">
    <citation type="submission" date="2023-03" db="EMBL/GenBank/DDBJ databases">
        <title>Massive genome expansion in bonnet fungi (Mycena s.s.) driven by repeated elements and novel gene families across ecological guilds.</title>
        <authorList>
            <consortium name="Lawrence Berkeley National Laboratory"/>
            <person name="Harder C.B."/>
            <person name="Miyauchi S."/>
            <person name="Viragh M."/>
            <person name="Kuo A."/>
            <person name="Thoen E."/>
            <person name="Andreopoulos B."/>
            <person name="Lu D."/>
            <person name="Skrede I."/>
            <person name="Drula E."/>
            <person name="Henrissat B."/>
            <person name="Morin E."/>
            <person name="Kohler A."/>
            <person name="Barry K."/>
            <person name="LaButti K."/>
            <person name="Morin E."/>
            <person name="Salamov A."/>
            <person name="Lipzen A."/>
            <person name="Mereny Z."/>
            <person name="Hegedus B."/>
            <person name="Baldrian P."/>
            <person name="Stursova M."/>
            <person name="Weitz H."/>
            <person name="Taylor A."/>
            <person name="Grigoriev I.V."/>
            <person name="Nagy L.G."/>
            <person name="Martin F."/>
            <person name="Kauserud H."/>
        </authorList>
    </citation>
    <scope>NUCLEOTIDE SEQUENCE</scope>
    <source>
        <strain evidence="1">CBHHK173m</strain>
    </source>
</reference>
<sequence>SAGVPPSQDTRRYSTSRVNCEAGYDVAPGLLLGMRFELPLLRRYTGRDVEVDNVMYEIWSPNSVQTPFCPGRMRAGFQLIPYEREQRRFDGQPGRFDYCEFPQYDLEDRDWLPFTRRPSTIHTTESCLAGVQPLCVFWYRSPTSTAGVYGSFLDNLGTWFGELGAQSEELRVQQRIDDEDWARSPALPTQGDFEALRDCRVYEDAVDLLARMQRQMRERAAWIAMIRAMATSSIDSSEVWVKGYPVADESYIGVFINDAMKSKVAWLLSVGVPVFIAHRYERHELPRSTALGTPKLTSFTEGTEVSARKGPLRNGFAFIAAREGFAVTEYEADQGRAPDLLDASRCQSFSSSLFLEARAKARAAQAELPREPPRLPLTGDDLRFEAPPLQRVLIHPRRVEWIVPPPIPPNREGRRWEKWEMTQDEETGEYIFLKHGHKWRSEGYAKVWYDRHLSRELYVDEDWEMENGVVDVVTFGAPAPRVRYYDATDQDRHRRAKPSHWMYRSARHPIPTMIGMAPTHPVASDLP</sequence>
<name>A0AAD6TRC1_9AGAR</name>
<feature type="non-terminal residue" evidence="1">
    <location>
        <position position="1"/>
    </location>
</feature>
<dbReference type="Proteomes" id="UP001222325">
    <property type="component" value="Unassembled WGS sequence"/>
</dbReference>
<proteinExistence type="predicted"/>
<dbReference type="AlphaFoldDB" id="A0AAD6TRC1"/>
<evidence type="ECO:0000313" key="1">
    <source>
        <dbReference type="EMBL" id="KAJ7070244.1"/>
    </source>
</evidence>
<accession>A0AAD6TRC1</accession>